<dbReference type="Gene3D" id="3.40.640.10">
    <property type="entry name" value="Type I PLP-dependent aspartate aminotransferase-like (Major domain)"/>
    <property type="match status" value="1"/>
</dbReference>
<evidence type="ECO:0000256" key="6">
    <source>
        <dbReference type="RuleBase" id="RU000481"/>
    </source>
</evidence>
<dbReference type="Pfam" id="PF00155">
    <property type="entry name" value="Aminotran_1_2"/>
    <property type="match status" value="1"/>
</dbReference>
<accession>A0ABS2N3A3</accession>
<dbReference type="PANTHER" id="PTHR46383:SF3">
    <property type="entry name" value="ASPARTATE AMINOTRANSFERASE-RELATED"/>
    <property type="match status" value="1"/>
</dbReference>
<proteinExistence type="inferred from homology"/>
<dbReference type="InterPro" id="IPR015421">
    <property type="entry name" value="PyrdxlP-dep_Trfase_major"/>
</dbReference>
<dbReference type="EC" id="2.6.1.-" evidence="6"/>
<organism evidence="8 9">
    <name type="scientific">Aquibacillus albus</name>
    <dbReference type="NCBI Taxonomy" id="1168171"/>
    <lineage>
        <taxon>Bacteria</taxon>
        <taxon>Bacillati</taxon>
        <taxon>Bacillota</taxon>
        <taxon>Bacilli</taxon>
        <taxon>Bacillales</taxon>
        <taxon>Bacillaceae</taxon>
        <taxon>Aquibacillus</taxon>
    </lineage>
</organism>
<keyword evidence="9" id="KW-1185">Reference proteome</keyword>
<comment type="caution">
    <text evidence="8">The sequence shown here is derived from an EMBL/GenBank/DDBJ whole genome shotgun (WGS) entry which is preliminary data.</text>
</comment>
<evidence type="ECO:0000256" key="1">
    <source>
        <dbReference type="ARBA" id="ARBA00001933"/>
    </source>
</evidence>
<feature type="domain" description="Aminotransferase class I/classII large" evidence="7">
    <location>
        <begin position="33"/>
        <end position="382"/>
    </location>
</feature>
<dbReference type="InterPro" id="IPR004839">
    <property type="entry name" value="Aminotransferase_I/II_large"/>
</dbReference>
<name>A0ABS2N3A3_9BACI</name>
<dbReference type="InterPro" id="IPR015424">
    <property type="entry name" value="PyrdxlP-dep_Trfase"/>
</dbReference>
<evidence type="ECO:0000256" key="5">
    <source>
        <dbReference type="ARBA" id="ARBA00022898"/>
    </source>
</evidence>
<dbReference type="GO" id="GO:0008483">
    <property type="term" value="F:transaminase activity"/>
    <property type="evidence" value="ECO:0007669"/>
    <property type="project" value="UniProtKB-KW"/>
</dbReference>
<dbReference type="RefSeq" id="WP_204501162.1">
    <property type="nucleotide sequence ID" value="NZ_JAFBDR010000019.1"/>
</dbReference>
<evidence type="ECO:0000313" key="8">
    <source>
        <dbReference type="EMBL" id="MBM7572620.1"/>
    </source>
</evidence>
<dbReference type="PROSITE" id="PS00105">
    <property type="entry name" value="AA_TRANSFER_CLASS_1"/>
    <property type="match status" value="1"/>
</dbReference>
<dbReference type="Gene3D" id="3.90.1150.10">
    <property type="entry name" value="Aspartate Aminotransferase, domain 1"/>
    <property type="match status" value="1"/>
</dbReference>
<dbReference type="Proteomes" id="UP001296943">
    <property type="component" value="Unassembled WGS sequence"/>
</dbReference>
<evidence type="ECO:0000313" key="9">
    <source>
        <dbReference type="Proteomes" id="UP001296943"/>
    </source>
</evidence>
<dbReference type="InterPro" id="IPR015422">
    <property type="entry name" value="PyrdxlP-dep_Trfase_small"/>
</dbReference>
<keyword evidence="5" id="KW-0663">Pyridoxal phosphate</keyword>
<evidence type="ECO:0000259" key="7">
    <source>
        <dbReference type="Pfam" id="PF00155"/>
    </source>
</evidence>
<dbReference type="EMBL" id="JAFBDR010000019">
    <property type="protein sequence ID" value="MBM7572620.1"/>
    <property type="molecule type" value="Genomic_DNA"/>
</dbReference>
<gene>
    <name evidence="8" type="ORF">JOC48_003151</name>
</gene>
<comment type="similarity">
    <text evidence="2 6">Belongs to the class-I pyridoxal-phosphate-dependent aminotransferase family.</text>
</comment>
<reference evidence="8 9" key="1">
    <citation type="submission" date="2021-01" db="EMBL/GenBank/DDBJ databases">
        <title>Genomic Encyclopedia of Type Strains, Phase IV (KMG-IV): sequencing the most valuable type-strain genomes for metagenomic binning, comparative biology and taxonomic classification.</title>
        <authorList>
            <person name="Goeker M."/>
        </authorList>
    </citation>
    <scope>NUCLEOTIDE SEQUENCE [LARGE SCALE GENOMIC DNA]</scope>
    <source>
        <strain evidence="8 9">DSM 23711</strain>
    </source>
</reference>
<evidence type="ECO:0000256" key="2">
    <source>
        <dbReference type="ARBA" id="ARBA00007441"/>
    </source>
</evidence>
<protein>
    <recommendedName>
        <fullName evidence="6">Aminotransferase</fullName>
        <ecNumber evidence="6">2.6.1.-</ecNumber>
    </recommendedName>
</protein>
<evidence type="ECO:0000256" key="3">
    <source>
        <dbReference type="ARBA" id="ARBA00022576"/>
    </source>
</evidence>
<dbReference type="SUPFAM" id="SSF53383">
    <property type="entry name" value="PLP-dependent transferases"/>
    <property type="match status" value="1"/>
</dbReference>
<comment type="cofactor">
    <cofactor evidence="1 6">
        <name>pyridoxal 5'-phosphate</name>
        <dbReference type="ChEBI" id="CHEBI:597326"/>
    </cofactor>
</comment>
<dbReference type="NCBIfam" id="NF005816">
    <property type="entry name" value="PRK07682.1"/>
    <property type="match status" value="1"/>
</dbReference>
<evidence type="ECO:0000256" key="4">
    <source>
        <dbReference type="ARBA" id="ARBA00022679"/>
    </source>
</evidence>
<dbReference type="InterPro" id="IPR004838">
    <property type="entry name" value="NHTrfase_class1_PyrdxlP-BS"/>
</dbReference>
<dbReference type="CDD" id="cd00609">
    <property type="entry name" value="AAT_like"/>
    <property type="match status" value="1"/>
</dbReference>
<dbReference type="PANTHER" id="PTHR46383">
    <property type="entry name" value="ASPARTATE AMINOTRANSFERASE"/>
    <property type="match status" value="1"/>
</dbReference>
<sequence>MTIQGTSYLSKTVESLKPSGIRRFFDLASKMDNVISLGVGEPDFVTPWNVIEASYHSLEQGYTAYTANSGLLELRKEISHFLNKHYSLDYNPENQLIVTVGASQAIDLALRAILNPGEEVIVVEPGFVSYAPAVTLAGGNPITVHADAEKEFKVQAEQLEKAITPNTKAIILCSPNNPTGTVLNNEELGKIAAVVEKHDLIVISDEIYAELTYDESFTSFASIVEMEERTILISGFSKAFAMTGWRLGYAAGPVSIIEAMTKIHQYTMMCAPTMAQHGALEALRNGESSVQKMKRSYQQRRNFVVKALKEMGLDCHMPGGAFYVFPSIKKTGLTSETFAEKLLHEEKVAVVPGNVFGSSGEGYIRCSYATSLKQLDESMKRINRFINNI</sequence>
<keyword evidence="4 6" id="KW-0808">Transferase</keyword>
<keyword evidence="3 6" id="KW-0032">Aminotransferase</keyword>
<dbReference type="InterPro" id="IPR050596">
    <property type="entry name" value="AspAT/PAT-like"/>
</dbReference>